<dbReference type="Gene3D" id="3.90.1150.10">
    <property type="entry name" value="Aspartate Aminotransferase, domain 1"/>
    <property type="match status" value="1"/>
</dbReference>
<evidence type="ECO:0000313" key="3">
    <source>
        <dbReference type="EMBL" id="GFR49694.1"/>
    </source>
</evidence>
<feature type="compositionally biased region" description="Gly residues" evidence="2">
    <location>
        <begin position="191"/>
        <end position="201"/>
    </location>
</feature>
<organism evidence="3 4">
    <name type="scientific">Astrephomene gubernaculifera</name>
    <dbReference type="NCBI Taxonomy" id="47775"/>
    <lineage>
        <taxon>Eukaryota</taxon>
        <taxon>Viridiplantae</taxon>
        <taxon>Chlorophyta</taxon>
        <taxon>core chlorophytes</taxon>
        <taxon>Chlorophyceae</taxon>
        <taxon>CS clade</taxon>
        <taxon>Chlamydomonadales</taxon>
        <taxon>Astrephomenaceae</taxon>
        <taxon>Astrephomene</taxon>
    </lineage>
</organism>
<evidence type="ECO:0000256" key="1">
    <source>
        <dbReference type="ARBA" id="ARBA00022898"/>
    </source>
</evidence>
<gene>
    <name evidence="3" type="ORF">Agub_g11844</name>
</gene>
<dbReference type="InterPro" id="IPR015421">
    <property type="entry name" value="PyrdxlP-dep_Trfase_major"/>
</dbReference>
<evidence type="ECO:0000256" key="2">
    <source>
        <dbReference type="SAM" id="MobiDB-lite"/>
    </source>
</evidence>
<evidence type="ECO:0008006" key="5">
    <source>
        <dbReference type="Google" id="ProtNLM"/>
    </source>
</evidence>
<accession>A0AAD3DX59</accession>
<dbReference type="PANTHER" id="PTHR43092">
    <property type="entry name" value="L-CYSTEINE DESULFHYDRASE"/>
    <property type="match status" value="1"/>
</dbReference>
<comment type="caution">
    <text evidence="3">The sequence shown here is derived from an EMBL/GenBank/DDBJ whole genome shotgun (WGS) entry which is preliminary data.</text>
</comment>
<protein>
    <recommendedName>
        <fullName evidence="5">Aminotransferase class V domain-containing protein</fullName>
    </recommendedName>
</protein>
<keyword evidence="1" id="KW-0663">Pyridoxal phosphate</keyword>
<dbReference type="Gene3D" id="3.40.640.10">
    <property type="entry name" value="Type I PLP-dependent aspartate aminotransferase-like (Major domain)"/>
    <property type="match status" value="1"/>
</dbReference>
<evidence type="ECO:0000313" key="4">
    <source>
        <dbReference type="Proteomes" id="UP001054857"/>
    </source>
</evidence>
<dbReference type="InterPro" id="IPR015422">
    <property type="entry name" value="PyrdxlP-dep_Trfase_small"/>
</dbReference>
<dbReference type="SUPFAM" id="SSF53383">
    <property type="entry name" value="PLP-dependent transferases"/>
    <property type="match status" value="1"/>
</dbReference>
<sequence>MSSIARTGYQNFGSFFTDNVEDMIAIPPEAYTPPERPFAAPSLEQASTMEFGEPCRQLFMVDFKRWTFINHGAFGAVCRAAHEEANQWREHCEAQPLRFLDRELFPHMVRVMREMADFIGADPRDLVFVPNATTGLNVAIQAAGLRPGDTVYMLNIGYGSVKKMAQAASAAAAGRGAGWDPSSGSSSRAAGGSGAGGAGASGGGEAAGGLNVVYGEVTFPIRPSWTWCPARCPPPPAWRCSTASPATPRCCCRWRS</sequence>
<dbReference type="EMBL" id="BMAR01000032">
    <property type="protein sequence ID" value="GFR49694.1"/>
    <property type="molecule type" value="Genomic_DNA"/>
</dbReference>
<name>A0AAD3DX59_9CHLO</name>
<feature type="compositionally biased region" description="Low complexity" evidence="2">
    <location>
        <begin position="174"/>
        <end position="190"/>
    </location>
</feature>
<feature type="region of interest" description="Disordered" evidence="2">
    <location>
        <begin position="174"/>
        <end position="201"/>
    </location>
</feature>
<keyword evidence="4" id="KW-1185">Reference proteome</keyword>
<dbReference type="AlphaFoldDB" id="A0AAD3DX59"/>
<dbReference type="Proteomes" id="UP001054857">
    <property type="component" value="Unassembled WGS sequence"/>
</dbReference>
<dbReference type="InterPro" id="IPR015424">
    <property type="entry name" value="PyrdxlP-dep_Trfase"/>
</dbReference>
<proteinExistence type="predicted"/>
<reference evidence="3 4" key="1">
    <citation type="journal article" date="2021" name="Sci. Rep.">
        <title>Genome sequencing of the multicellular alga Astrephomene provides insights into convergent evolution of germ-soma differentiation.</title>
        <authorList>
            <person name="Yamashita S."/>
            <person name="Yamamoto K."/>
            <person name="Matsuzaki R."/>
            <person name="Suzuki S."/>
            <person name="Yamaguchi H."/>
            <person name="Hirooka S."/>
            <person name="Minakuchi Y."/>
            <person name="Miyagishima S."/>
            <person name="Kawachi M."/>
            <person name="Toyoda A."/>
            <person name="Nozaki H."/>
        </authorList>
    </citation>
    <scope>NUCLEOTIDE SEQUENCE [LARGE SCALE GENOMIC DNA]</scope>
    <source>
        <strain evidence="3 4">NIES-4017</strain>
    </source>
</reference>
<dbReference type="PANTHER" id="PTHR43092:SF2">
    <property type="entry name" value="HERCYNYLCYSTEINE SULFOXIDE LYASE"/>
    <property type="match status" value="1"/>
</dbReference>